<comment type="caution">
    <text evidence="11">The sequence shown here is derived from an EMBL/GenBank/DDBJ whole genome shotgun (WGS) entry which is preliminary data.</text>
</comment>
<feature type="transmembrane region" description="Helical" evidence="8">
    <location>
        <begin position="97"/>
        <end position="115"/>
    </location>
</feature>
<dbReference type="Pfam" id="PF08392">
    <property type="entry name" value="FAE1_CUT1_RppA"/>
    <property type="match status" value="1"/>
</dbReference>
<evidence type="ECO:0000259" key="9">
    <source>
        <dbReference type="Pfam" id="PF08392"/>
    </source>
</evidence>
<organism evidence="11 12">
    <name type="scientific">Sesamum angolense</name>
    <dbReference type="NCBI Taxonomy" id="2727404"/>
    <lineage>
        <taxon>Eukaryota</taxon>
        <taxon>Viridiplantae</taxon>
        <taxon>Streptophyta</taxon>
        <taxon>Embryophyta</taxon>
        <taxon>Tracheophyta</taxon>
        <taxon>Spermatophyta</taxon>
        <taxon>Magnoliopsida</taxon>
        <taxon>eudicotyledons</taxon>
        <taxon>Gunneridae</taxon>
        <taxon>Pentapetalae</taxon>
        <taxon>asterids</taxon>
        <taxon>lamiids</taxon>
        <taxon>Lamiales</taxon>
        <taxon>Pedaliaceae</taxon>
        <taxon>Sesamum</taxon>
    </lineage>
</organism>
<gene>
    <name evidence="11" type="ORF">Sango_2833500</name>
</gene>
<dbReference type="InterPro" id="IPR012392">
    <property type="entry name" value="3-ktacl-CoA_syn"/>
</dbReference>
<comment type="pathway">
    <text evidence="1">Lipid metabolism; fatty acid biosynthesis.</text>
</comment>
<keyword evidence="8" id="KW-0812">Transmembrane</keyword>
<dbReference type="Gene3D" id="1.10.510.10">
    <property type="entry name" value="Transferase(Phosphotransferase) domain 1"/>
    <property type="match status" value="1"/>
</dbReference>
<dbReference type="PANTHER" id="PTHR31561">
    <property type="entry name" value="3-KETOACYL-COA SYNTHASE"/>
    <property type="match status" value="1"/>
</dbReference>
<keyword evidence="8" id="KW-0472">Membrane</keyword>
<dbReference type="SUPFAM" id="SSF53901">
    <property type="entry name" value="Thiolase-like"/>
    <property type="match status" value="2"/>
</dbReference>
<evidence type="ECO:0000256" key="8">
    <source>
        <dbReference type="SAM" id="Phobius"/>
    </source>
</evidence>
<reference evidence="11" key="2">
    <citation type="journal article" date="2024" name="Plant">
        <title>Genomic evolution and insights into agronomic trait innovations of Sesamum species.</title>
        <authorList>
            <person name="Miao H."/>
            <person name="Wang L."/>
            <person name="Qu L."/>
            <person name="Liu H."/>
            <person name="Sun Y."/>
            <person name="Le M."/>
            <person name="Wang Q."/>
            <person name="Wei S."/>
            <person name="Zheng Y."/>
            <person name="Lin W."/>
            <person name="Duan Y."/>
            <person name="Cao H."/>
            <person name="Xiong S."/>
            <person name="Wang X."/>
            <person name="Wei L."/>
            <person name="Li C."/>
            <person name="Ma Q."/>
            <person name="Ju M."/>
            <person name="Zhao R."/>
            <person name="Li G."/>
            <person name="Mu C."/>
            <person name="Tian Q."/>
            <person name="Mei H."/>
            <person name="Zhang T."/>
            <person name="Gao T."/>
            <person name="Zhang H."/>
        </authorList>
    </citation>
    <scope>NUCLEOTIDE SEQUENCE</scope>
    <source>
        <strain evidence="11">K16</strain>
    </source>
</reference>
<evidence type="ECO:0000256" key="4">
    <source>
        <dbReference type="ARBA" id="ARBA00022679"/>
    </source>
</evidence>
<dbReference type="GO" id="GO:0016020">
    <property type="term" value="C:membrane"/>
    <property type="evidence" value="ECO:0007669"/>
    <property type="project" value="InterPro"/>
</dbReference>
<sequence length="937" mass="105958">MPMATTQEFLSPEIVDRGIKQSGPDAGSPSFSVRVNRGLPDFLSSVNLKYVKLGYGYLINHGMYLMGVSILLVAFGTQVGKLTWDVCSLKYCNSMNMIPLVGFLCLFVYVCLDLTPRSTYLVDFACYLPPNELKITKEEYIELAKKSGQFNDTSIRFQQRVLKNSGLGDETYLPRVVFQLGYKRNLQQGREEAAAAMFEVVDELFASTDIRSKDIRILVVNCGVLNTTPSLSAMLVNRYKLSHRIQSFNLGGMGCAAGITAVDLANDLLNAYPGTYALIVSTEVIGATWYGGNELDMLLPNCFLRMGAAAVLLSNRRRDRWRSKYELKQLVRTHKAMDERSFKSIQFKEDCEGKEGLSVSKDAIEQGGNALKANITTLGPLVLPVSEQFYFFKSLLFKKIGTDKPYIPDYKLAFEHACILATSRKVLDEIQNNLELTDEYMEASRKTLERFGNTSSSSIWYELAYLEAKNKIKNGDRVWQLALGSGLKCNSVVWKAARTARQMKRKPWDEKNIHQLENMEDEGKRKRQTSEQENETEKRKAVAASVINDGLPDTLGAVPEFDPDKEVAYTDLQLFTDNFSEEKRIGRTQFGILYGGKIPQGWRGNDEKDVTVKLWVTESRLPGGGPYHIDPKYLLDRMKDEIRFTSLPFLTTHQIVGKVEGYCFEVNRLGVVYDVKPLDTVARIMSDKDKFGWRNRVKVALGLARLLKLCHGNTPKYLVRNLSAAIYIFLRNPYSNRNCLSPQTSLEIVSSDACTTGRWLERTDVYTFGVVLLELILKETSFRLMRLIKADHTVTLAEFVCGGYGEELDKALNGEMKHTLVHAYLQRDPDYDADDELTYHACIEMCTVSDLSQANYAGSSWLLMCLKKCFSIRIEEVEVAPQAGFESESESWFSDEFWFSNEYVKPPSAEGNPSKILAKLVVNSRNSDQHMPVRIYD</sequence>
<keyword evidence="12" id="KW-1185">Reference proteome</keyword>
<evidence type="ECO:0000256" key="7">
    <source>
        <dbReference type="SAM" id="MobiDB-lite"/>
    </source>
</evidence>
<dbReference type="InterPro" id="IPR013601">
    <property type="entry name" value="FAE1_typ3_polyketide_synth"/>
</dbReference>
<keyword evidence="5" id="KW-0012">Acyltransferase</keyword>
<feature type="domain" description="Beta-ketoacyl-[acyl-carrier-protein] synthase III C-terminal" evidence="10">
    <location>
        <begin position="419"/>
        <end position="495"/>
    </location>
</feature>
<evidence type="ECO:0000256" key="5">
    <source>
        <dbReference type="ARBA" id="ARBA00023315"/>
    </source>
</evidence>
<proteinExistence type="inferred from homology"/>
<accession>A0AAE1T776</accession>
<dbReference type="GO" id="GO:0009922">
    <property type="term" value="F:fatty acid elongase activity"/>
    <property type="evidence" value="ECO:0007669"/>
    <property type="project" value="UniProtKB-EC"/>
</dbReference>
<comment type="similarity">
    <text evidence="2">Belongs to the thiolase-like superfamily. Chalcone/stilbene synthases family.</text>
</comment>
<keyword evidence="8" id="KW-1133">Transmembrane helix</keyword>
<dbReference type="GO" id="GO:0006633">
    <property type="term" value="P:fatty acid biosynthetic process"/>
    <property type="evidence" value="ECO:0007669"/>
    <property type="project" value="InterPro"/>
</dbReference>
<evidence type="ECO:0000256" key="2">
    <source>
        <dbReference type="ARBA" id="ARBA00005531"/>
    </source>
</evidence>
<keyword evidence="4" id="KW-0808">Transferase</keyword>
<evidence type="ECO:0000313" key="11">
    <source>
        <dbReference type="EMBL" id="KAK4382848.1"/>
    </source>
</evidence>
<dbReference type="InterPro" id="IPR016039">
    <property type="entry name" value="Thiolase-like"/>
</dbReference>
<feature type="region of interest" description="Disordered" evidence="7">
    <location>
        <begin position="505"/>
        <end position="540"/>
    </location>
</feature>
<evidence type="ECO:0000313" key="12">
    <source>
        <dbReference type="Proteomes" id="UP001289374"/>
    </source>
</evidence>
<dbReference type="CDD" id="cd00831">
    <property type="entry name" value="CHS_like"/>
    <property type="match status" value="1"/>
</dbReference>
<evidence type="ECO:0000256" key="6">
    <source>
        <dbReference type="ARBA" id="ARBA00047375"/>
    </source>
</evidence>
<evidence type="ECO:0000256" key="1">
    <source>
        <dbReference type="ARBA" id="ARBA00005194"/>
    </source>
</evidence>
<dbReference type="EMBL" id="JACGWL010000638">
    <property type="protein sequence ID" value="KAK4382848.1"/>
    <property type="molecule type" value="Genomic_DNA"/>
</dbReference>
<dbReference type="EC" id="2.3.1.199" evidence="3"/>
<dbReference type="InterPro" id="IPR013747">
    <property type="entry name" value="ACP_syn_III_C"/>
</dbReference>
<dbReference type="SUPFAM" id="SSF56112">
    <property type="entry name" value="Protein kinase-like (PK-like)"/>
    <property type="match status" value="1"/>
</dbReference>
<dbReference type="Gene3D" id="3.40.47.10">
    <property type="match status" value="2"/>
</dbReference>
<reference evidence="11" key="1">
    <citation type="submission" date="2020-06" db="EMBL/GenBank/DDBJ databases">
        <authorList>
            <person name="Li T."/>
            <person name="Hu X."/>
            <person name="Zhang T."/>
            <person name="Song X."/>
            <person name="Zhang H."/>
            <person name="Dai N."/>
            <person name="Sheng W."/>
            <person name="Hou X."/>
            <person name="Wei L."/>
        </authorList>
    </citation>
    <scope>NUCLEOTIDE SEQUENCE</scope>
    <source>
        <strain evidence="11">K16</strain>
        <tissue evidence="11">Leaf</tissue>
    </source>
</reference>
<protein>
    <recommendedName>
        <fullName evidence="3">very-long-chain 3-oxoacyl-CoA synthase</fullName>
        <ecNumber evidence="3">2.3.1.199</ecNumber>
    </recommendedName>
</protein>
<dbReference type="Proteomes" id="UP001289374">
    <property type="component" value="Unassembled WGS sequence"/>
</dbReference>
<dbReference type="Pfam" id="PF08541">
    <property type="entry name" value="ACP_syn_III_C"/>
    <property type="match status" value="1"/>
</dbReference>
<dbReference type="AlphaFoldDB" id="A0AAE1T776"/>
<dbReference type="Gene3D" id="3.30.200.20">
    <property type="entry name" value="Phosphorylase Kinase, domain 1"/>
    <property type="match status" value="1"/>
</dbReference>
<feature type="domain" description="FAE" evidence="9">
    <location>
        <begin position="116"/>
        <end position="399"/>
    </location>
</feature>
<name>A0AAE1T776_9LAMI</name>
<dbReference type="InterPro" id="IPR011009">
    <property type="entry name" value="Kinase-like_dom_sf"/>
</dbReference>
<feature type="transmembrane region" description="Helical" evidence="8">
    <location>
        <begin position="55"/>
        <end position="76"/>
    </location>
</feature>
<evidence type="ECO:0000259" key="10">
    <source>
        <dbReference type="Pfam" id="PF08541"/>
    </source>
</evidence>
<feature type="compositionally biased region" description="Basic and acidic residues" evidence="7">
    <location>
        <begin position="521"/>
        <end position="540"/>
    </location>
</feature>
<comment type="catalytic activity">
    <reaction evidence="6">
        <text>a very-long-chain acyl-CoA + malonyl-CoA + H(+) = a very-long-chain 3-oxoacyl-CoA + CO2 + CoA</text>
        <dbReference type="Rhea" id="RHEA:32727"/>
        <dbReference type="ChEBI" id="CHEBI:15378"/>
        <dbReference type="ChEBI" id="CHEBI:16526"/>
        <dbReference type="ChEBI" id="CHEBI:57287"/>
        <dbReference type="ChEBI" id="CHEBI:57384"/>
        <dbReference type="ChEBI" id="CHEBI:90725"/>
        <dbReference type="ChEBI" id="CHEBI:90736"/>
        <dbReference type="EC" id="2.3.1.199"/>
    </reaction>
</comment>
<evidence type="ECO:0000256" key="3">
    <source>
        <dbReference type="ARBA" id="ARBA00012307"/>
    </source>
</evidence>